<protein>
    <recommendedName>
        <fullName evidence="3">DUF4250 domain-containing protein</fullName>
    </recommendedName>
</protein>
<evidence type="ECO:0000313" key="2">
    <source>
        <dbReference type="Proteomes" id="UP000184301"/>
    </source>
</evidence>
<dbReference type="RefSeq" id="WP_073108521.1">
    <property type="nucleotide sequence ID" value="NZ_FQZY01000021.1"/>
</dbReference>
<sequence>MLNGLPSDPIMLLSIVNTNLRDYYHSFDELCVEMEADKKWILNTLKSVDYEYDPEYNQFV</sequence>
<organism evidence="1 2">
    <name type="scientific">Hespellia stercorisuis DSM 15480</name>
    <dbReference type="NCBI Taxonomy" id="1121950"/>
    <lineage>
        <taxon>Bacteria</taxon>
        <taxon>Bacillati</taxon>
        <taxon>Bacillota</taxon>
        <taxon>Clostridia</taxon>
        <taxon>Lachnospirales</taxon>
        <taxon>Lachnospiraceae</taxon>
        <taxon>Hespellia</taxon>
    </lineage>
</organism>
<evidence type="ECO:0000313" key="1">
    <source>
        <dbReference type="EMBL" id="SHJ90616.1"/>
    </source>
</evidence>
<reference evidence="1 2" key="1">
    <citation type="submission" date="2016-11" db="EMBL/GenBank/DDBJ databases">
        <authorList>
            <person name="Jaros S."/>
            <person name="Januszkiewicz K."/>
            <person name="Wedrychowicz H."/>
        </authorList>
    </citation>
    <scope>NUCLEOTIDE SEQUENCE [LARGE SCALE GENOMIC DNA]</scope>
    <source>
        <strain evidence="1 2">DSM 15480</strain>
    </source>
</reference>
<dbReference type="Proteomes" id="UP000184301">
    <property type="component" value="Unassembled WGS sequence"/>
</dbReference>
<name>A0A1M6N4Q7_9FIRM</name>
<evidence type="ECO:0008006" key="3">
    <source>
        <dbReference type="Google" id="ProtNLM"/>
    </source>
</evidence>
<dbReference type="InterPro" id="IPR025346">
    <property type="entry name" value="DUF4250"/>
</dbReference>
<gene>
    <name evidence="1" type="ORF">SAMN02745243_01711</name>
</gene>
<dbReference type="OrthoDB" id="6636823at2"/>
<dbReference type="EMBL" id="FQZY01000021">
    <property type="protein sequence ID" value="SHJ90616.1"/>
    <property type="molecule type" value="Genomic_DNA"/>
</dbReference>
<dbReference type="Pfam" id="PF14056">
    <property type="entry name" value="DUF4250"/>
    <property type="match status" value="1"/>
</dbReference>
<accession>A0A1M6N4Q7</accession>
<proteinExistence type="predicted"/>
<dbReference type="STRING" id="1121950.SAMN02745243_01711"/>
<dbReference type="AlphaFoldDB" id="A0A1M6N4Q7"/>
<keyword evidence="2" id="KW-1185">Reference proteome</keyword>